<dbReference type="InterPro" id="IPR036866">
    <property type="entry name" value="RibonucZ/Hydroxyglut_hydro"/>
</dbReference>
<feature type="transmembrane region" description="Helical" evidence="9">
    <location>
        <begin position="492"/>
        <end position="511"/>
    </location>
</feature>
<evidence type="ECO:0000313" key="12">
    <source>
        <dbReference type="Proteomes" id="UP000272464"/>
    </source>
</evidence>
<feature type="transmembrane region" description="Helical" evidence="9">
    <location>
        <begin position="304"/>
        <end position="324"/>
    </location>
</feature>
<dbReference type="SUPFAM" id="SSF56281">
    <property type="entry name" value="Metallo-hydrolase/oxidoreductase"/>
    <property type="match status" value="1"/>
</dbReference>
<organism evidence="11 12">
    <name type="scientific">Paenibacillus zeisoli</name>
    <dbReference type="NCBI Taxonomy" id="2496267"/>
    <lineage>
        <taxon>Bacteria</taxon>
        <taxon>Bacillati</taxon>
        <taxon>Bacillota</taxon>
        <taxon>Bacilli</taxon>
        <taxon>Bacillales</taxon>
        <taxon>Paenibacillaceae</taxon>
        <taxon>Paenibacillus</taxon>
    </lineage>
</organism>
<dbReference type="GO" id="GO:0030420">
    <property type="term" value="P:establishment of competence for transformation"/>
    <property type="evidence" value="ECO:0007669"/>
    <property type="project" value="InterPro"/>
</dbReference>
<feature type="transmembrane region" description="Helical" evidence="9">
    <location>
        <begin position="273"/>
        <end position="292"/>
    </location>
</feature>
<evidence type="ECO:0000256" key="1">
    <source>
        <dbReference type="ARBA" id="ARBA00004651"/>
    </source>
</evidence>
<keyword evidence="3 9" id="KW-0812">Transmembrane</keyword>
<keyword evidence="4 9" id="KW-1133">Transmembrane helix</keyword>
<keyword evidence="12" id="KW-1185">Reference proteome</keyword>
<evidence type="ECO:0000256" key="4">
    <source>
        <dbReference type="ARBA" id="ARBA00022989"/>
    </source>
</evidence>
<comment type="catalytic activity">
    <reaction evidence="6">
        <text>3',5'-cyclic CMP + H2O = CMP + H(+)</text>
        <dbReference type="Rhea" id="RHEA:72675"/>
        <dbReference type="ChEBI" id="CHEBI:15377"/>
        <dbReference type="ChEBI" id="CHEBI:15378"/>
        <dbReference type="ChEBI" id="CHEBI:58003"/>
        <dbReference type="ChEBI" id="CHEBI:60377"/>
    </reaction>
    <physiologicalReaction direction="left-to-right" evidence="6">
        <dbReference type="Rhea" id="RHEA:72676"/>
    </physiologicalReaction>
</comment>
<dbReference type="PANTHER" id="PTHR30619:SF1">
    <property type="entry name" value="RECOMBINATION PROTEIN 2"/>
    <property type="match status" value="1"/>
</dbReference>
<evidence type="ECO:0000313" key="11">
    <source>
        <dbReference type="EMBL" id="RUT36463.1"/>
    </source>
</evidence>
<dbReference type="PANTHER" id="PTHR30619">
    <property type="entry name" value="DNA INTERNALIZATION/COMPETENCE PROTEIN COMEC/REC2"/>
    <property type="match status" value="1"/>
</dbReference>
<dbReference type="Pfam" id="PF00753">
    <property type="entry name" value="Lactamase_B"/>
    <property type="match status" value="1"/>
</dbReference>
<dbReference type="NCBIfam" id="TIGR00361">
    <property type="entry name" value="ComEC_Rec2"/>
    <property type="match status" value="1"/>
</dbReference>
<accession>A0A433XQR9</accession>
<dbReference type="Gene3D" id="3.60.15.10">
    <property type="entry name" value="Ribonuclease Z/Hydroxyacylglutathione hydrolase-like"/>
    <property type="match status" value="1"/>
</dbReference>
<dbReference type="GO" id="GO:0005886">
    <property type="term" value="C:plasma membrane"/>
    <property type="evidence" value="ECO:0007669"/>
    <property type="project" value="UniProtKB-SubCell"/>
</dbReference>
<name>A0A433XQR9_9BACL</name>
<comment type="caution">
    <text evidence="11">The sequence shown here is derived from an EMBL/GenBank/DDBJ whole genome shotgun (WGS) entry which is preliminary data.</text>
</comment>
<dbReference type="SMART" id="SM00849">
    <property type="entry name" value="Lactamase_B"/>
    <property type="match status" value="1"/>
</dbReference>
<dbReference type="InterPro" id="IPR035681">
    <property type="entry name" value="ComA-like_MBL"/>
</dbReference>
<feature type="transmembrane region" description="Helical" evidence="9">
    <location>
        <begin position="54"/>
        <end position="70"/>
    </location>
</feature>
<feature type="transmembrane region" description="Helical" evidence="9">
    <location>
        <begin position="400"/>
        <end position="419"/>
    </location>
</feature>
<sequence length="868" mass="96805">MTRRPLLIAVCLWITGSVMASQYQGWLFWCFWTGATLAFPLIGHLTKCSWKQTLIYWLLFAASAQFWNYNEIRNVSMITNILDTHAITAEESVISKAAGVIVSAPVTDGDRTDFRIRLTRISIDRPEQNSLTVNDLRSEMVIVQVRLLSEEELGDSRKWVRGQVVQLKNVSLASPAPARNFGGFDYSEYLHREHIHWIFKVKGAANVQTAAGSWSFTAIMGWTDQLRSQLAARISQLFEEPSAGFMKGLLIGVTDDLDPETYSSFSQLGLTHILAISGSHVAINMSILFWLLRRFRVSQEKAYLVVLIFIPLYVLLTGLTPSVVRSGIMAMLGIYLLRRGLFKDALNILAAAALLMLIWEPYYLYNISFQLSFIVTAGLILLVPLVNPLLSFLPDKIRTAASMTLVAQIVSFPLTIYYFNQFSLLSLTANFLIVPIVGVFSLSAGTAALLLSLLWLQLGRWIAYPVQIMNELTFMTASWMNNRSGFMTIWKSPTAGWVAAYYIVIYCFLYLGRRRAESEYPAISNFASNETQPLTPDLSPVSRVSNLSRRRLRIYSVGQVLSCCVLVGLLYTGYQPENPYNTGTVQFLDVGQGDCALITTPEGRNILVDGGGTVTFGKPKEAWRNKKEPYEVGAKVVVPLLKKRGVHELDAIILTHGDQDHAGGLQAVLDSIPVHALLINGTLTDTKTIKDLVHTALSKKIKIYSIFGGMQIKPDSRTMLTFLAPVTSVEGNAGKLPFIQEQNHVSIAFLMEMDGARFLFTGDMDTASEQDVLEKLGSSESLETLDVLKVAHHGSHTSTSEDWLDYWRPKAAVISVGVSNSYGHPHTDTLDKLKKREIQIHRTDEMGEIQIQVRSTGLVTRHKLAQKD</sequence>
<dbReference type="CDD" id="cd07731">
    <property type="entry name" value="ComA-like_MBL-fold"/>
    <property type="match status" value="1"/>
</dbReference>
<feature type="transmembrane region" description="Helical" evidence="9">
    <location>
        <begin position="371"/>
        <end position="393"/>
    </location>
</feature>
<evidence type="ECO:0000256" key="9">
    <source>
        <dbReference type="SAM" id="Phobius"/>
    </source>
</evidence>
<feature type="transmembrane region" description="Helical" evidence="9">
    <location>
        <begin position="431"/>
        <end position="454"/>
    </location>
</feature>
<dbReference type="EMBL" id="RZNX01000001">
    <property type="protein sequence ID" value="RUT36463.1"/>
    <property type="molecule type" value="Genomic_DNA"/>
</dbReference>
<feature type="transmembrane region" description="Helical" evidence="9">
    <location>
        <begin position="552"/>
        <end position="574"/>
    </location>
</feature>
<comment type="subcellular location">
    <subcellularLocation>
        <location evidence="1">Cell membrane</location>
        <topology evidence="1">Multi-pass membrane protein</topology>
    </subcellularLocation>
</comment>
<evidence type="ECO:0000256" key="3">
    <source>
        <dbReference type="ARBA" id="ARBA00022692"/>
    </source>
</evidence>
<protein>
    <submittedName>
        <fullName evidence="11">DNA internalization-related competence protein ComEC/Rec2</fullName>
    </submittedName>
</protein>
<evidence type="ECO:0000256" key="2">
    <source>
        <dbReference type="ARBA" id="ARBA00022475"/>
    </source>
</evidence>
<gene>
    <name evidence="11" type="ORF">EJP77_05690</name>
</gene>
<feature type="transmembrane region" description="Helical" evidence="9">
    <location>
        <begin position="345"/>
        <end position="365"/>
    </location>
</feature>
<keyword evidence="5 9" id="KW-0472">Membrane</keyword>
<reference evidence="11 12" key="1">
    <citation type="submission" date="2018-12" db="EMBL/GenBank/DDBJ databases">
        <authorList>
            <person name="Sun L."/>
            <person name="Chen Z."/>
        </authorList>
    </citation>
    <scope>NUCLEOTIDE SEQUENCE [LARGE SCALE GENOMIC DNA]</scope>
    <source>
        <strain evidence="11 12">3-5-3</strain>
    </source>
</reference>
<feature type="domain" description="Metallo-beta-lactamase" evidence="10">
    <location>
        <begin position="592"/>
        <end position="818"/>
    </location>
</feature>
<evidence type="ECO:0000256" key="8">
    <source>
        <dbReference type="ARBA" id="ARBA00048505"/>
    </source>
</evidence>
<dbReference type="InterPro" id="IPR004477">
    <property type="entry name" value="ComEC_N"/>
</dbReference>
<comment type="function">
    <text evidence="7">Counteracts the endogenous Pycsar antiviral defense system. Phosphodiesterase that enables metal-dependent hydrolysis of host cyclic nucleotide Pycsar defense signals such as cCMP and cUMP.</text>
</comment>
<dbReference type="InterPro" id="IPR001279">
    <property type="entry name" value="Metallo-B-lactamas"/>
</dbReference>
<dbReference type="RefSeq" id="WP_127198152.1">
    <property type="nucleotide sequence ID" value="NZ_RZNX01000001.1"/>
</dbReference>
<keyword evidence="2" id="KW-1003">Cell membrane</keyword>
<proteinExistence type="predicted"/>
<evidence type="ECO:0000256" key="7">
    <source>
        <dbReference type="ARBA" id="ARBA00034301"/>
    </source>
</evidence>
<dbReference type="InterPro" id="IPR052159">
    <property type="entry name" value="Competence_DNA_uptake"/>
</dbReference>
<evidence type="ECO:0000259" key="10">
    <source>
        <dbReference type="SMART" id="SM00849"/>
    </source>
</evidence>
<dbReference type="Proteomes" id="UP000272464">
    <property type="component" value="Unassembled WGS sequence"/>
</dbReference>
<dbReference type="InterPro" id="IPR004797">
    <property type="entry name" value="Competence_ComEC/Rec2"/>
</dbReference>
<dbReference type="NCBIfam" id="TIGR00360">
    <property type="entry name" value="ComEC_N-term"/>
    <property type="match status" value="1"/>
</dbReference>
<feature type="transmembrane region" description="Helical" evidence="9">
    <location>
        <begin position="461"/>
        <end position="480"/>
    </location>
</feature>
<dbReference type="OrthoDB" id="9761531at2"/>
<comment type="catalytic activity">
    <reaction evidence="8">
        <text>3',5'-cyclic UMP + H2O = UMP + H(+)</text>
        <dbReference type="Rhea" id="RHEA:70575"/>
        <dbReference type="ChEBI" id="CHEBI:15377"/>
        <dbReference type="ChEBI" id="CHEBI:15378"/>
        <dbReference type="ChEBI" id="CHEBI:57865"/>
        <dbReference type="ChEBI" id="CHEBI:184387"/>
    </reaction>
    <physiologicalReaction direction="left-to-right" evidence="8">
        <dbReference type="Rhea" id="RHEA:70576"/>
    </physiologicalReaction>
</comment>
<dbReference type="Pfam" id="PF13567">
    <property type="entry name" value="DUF4131"/>
    <property type="match status" value="1"/>
</dbReference>
<evidence type="ECO:0000256" key="6">
    <source>
        <dbReference type="ARBA" id="ARBA00034221"/>
    </source>
</evidence>
<evidence type="ECO:0000256" key="5">
    <source>
        <dbReference type="ARBA" id="ARBA00023136"/>
    </source>
</evidence>
<dbReference type="Pfam" id="PF03772">
    <property type="entry name" value="Competence"/>
    <property type="match status" value="1"/>
</dbReference>
<dbReference type="AlphaFoldDB" id="A0A433XQR9"/>
<dbReference type="InterPro" id="IPR025405">
    <property type="entry name" value="DUF4131"/>
</dbReference>